<dbReference type="PRINTS" id="PR00347">
    <property type="entry name" value="THAUMATIN"/>
</dbReference>
<keyword evidence="2" id="KW-0732">Signal</keyword>
<sequence length="264" mass="28872">MMMLNILAILLTTTAFASGQQRTISFVNRCPNTVWINPFTSDNGPQLGNGIQRMDSNTQITFEIPDSGWAGRFWPKTECDDSGQQCAVGQSVDPCPSNGCQPPADTKIEFFYPSVDDPNTLWYDISLVDGYSLPMEIIPSQESGSCITTNCAMSLDACPSNENSVGDLRVMLNDRVVQCLAPCKKWNYPAPYGMGQSEQLPTGLDFCCPTPPVSSEQCSAGPVTQTQYVNLIHNDCPTAYSYAYDDQGGLHNCPNPTNFEINIC</sequence>
<dbReference type="InterPro" id="IPR001938">
    <property type="entry name" value="Thaumatin"/>
</dbReference>
<comment type="caution">
    <text evidence="3">The sequence shown here is derived from an EMBL/GenBank/DDBJ whole genome shotgun (WGS) entry which is preliminary data.</text>
</comment>
<organism evidence="3 4">
    <name type="scientific">Pseudolycoriella hygida</name>
    <dbReference type="NCBI Taxonomy" id="35572"/>
    <lineage>
        <taxon>Eukaryota</taxon>
        <taxon>Metazoa</taxon>
        <taxon>Ecdysozoa</taxon>
        <taxon>Arthropoda</taxon>
        <taxon>Hexapoda</taxon>
        <taxon>Insecta</taxon>
        <taxon>Pterygota</taxon>
        <taxon>Neoptera</taxon>
        <taxon>Endopterygota</taxon>
        <taxon>Diptera</taxon>
        <taxon>Nematocera</taxon>
        <taxon>Sciaroidea</taxon>
        <taxon>Sciaridae</taxon>
        <taxon>Pseudolycoriella</taxon>
    </lineage>
</organism>
<feature type="signal peptide" evidence="2">
    <location>
        <begin position="1"/>
        <end position="19"/>
    </location>
</feature>
<dbReference type="SUPFAM" id="SSF49870">
    <property type="entry name" value="Osmotin, thaumatin-like protein"/>
    <property type="match status" value="1"/>
</dbReference>
<evidence type="ECO:0000313" key="3">
    <source>
        <dbReference type="EMBL" id="KAJ6643404.1"/>
    </source>
</evidence>
<feature type="disulfide bond" evidence="1">
    <location>
        <begin position="183"/>
        <end position="207"/>
    </location>
</feature>
<reference evidence="3" key="1">
    <citation type="submission" date="2022-07" db="EMBL/GenBank/DDBJ databases">
        <authorList>
            <person name="Trinca V."/>
            <person name="Uliana J.V.C."/>
            <person name="Torres T.T."/>
            <person name="Ward R.J."/>
            <person name="Monesi N."/>
        </authorList>
    </citation>
    <scope>NUCLEOTIDE SEQUENCE</scope>
    <source>
        <strain evidence="3">HSMRA1968</strain>
        <tissue evidence="3">Whole embryos</tissue>
    </source>
</reference>
<protein>
    <submittedName>
        <fullName evidence="3">Glucan endo-1,3-beta-glucosidase</fullName>
    </submittedName>
</protein>
<feature type="chain" id="PRO_5040289848" evidence="2">
    <location>
        <begin position="20"/>
        <end position="264"/>
    </location>
</feature>
<dbReference type="AlphaFoldDB" id="A0A9Q0N692"/>
<evidence type="ECO:0000256" key="1">
    <source>
        <dbReference type="PIRSR" id="PIRSR002703-1"/>
    </source>
</evidence>
<dbReference type="EMBL" id="WJQU01000002">
    <property type="protein sequence ID" value="KAJ6643404.1"/>
    <property type="molecule type" value="Genomic_DNA"/>
</dbReference>
<name>A0A9Q0N692_9DIPT</name>
<keyword evidence="4" id="KW-1185">Reference proteome</keyword>
<dbReference type="PROSITE" id="PS51367">
    <property type="entry name" value="THAUMATIN_2"/>
    <property type="match status" value="1"/>
</dbReference>
<feature type="disulfide bond" evidence="1">
    <location>
        <begin position="79"/>
        <end position="86"/>
    </location>
</feature>
<evidence type="ECO:0000313" key="4">
    <source>
        <dbReference type="Proteomes" id="UP001151699"/>
    </source>
</evidence>
<proteinExistence type="predicted"/>
<dbReference type="SMART" id="SM00205">
    <property type="entry name" value="THN"/>
    <property type="match status" value="1"/>
</dbReference>
<accession>A0A9Q0N692</accession>
<dbReference type="Gene3D" id="2.60.110.10">
    <property type="entry name" value="Thaumatin"/>
    <property type="match status" value="1"/>
</dbReference>
<feature type="disulfide bond" evidence="1">
    <location>
        <begin position="146"/>
        <end position="253"/>
    </location>
</feature>
<dbReference type="Proteomes" id="UP001151699">
    <property type="component" value="Chromosome B"/>
</dbReference>
<dbReference type="Pfam" id="PF00314">
    <property type="entry name" value="Thaumatin"/>
    <property type="match status" value="1"/>
</dbReference>
<keyword evidence="1" id="KW-1015">Disulfide bond</keyword>
<feature type="disulfide bond" evidence="1">
    <location>
        <begin position="158"/>
        <end position="179"/>
    </location>
</feature>
<feature type="disulfide bond" evidence="1">
    <location>
        <begin position="30"/>
        <end position="264"/>
    </location>
</feature>
<feature type="disulfide bond" evidence="1">
    <location>
        <begin position="208"/>
        <end position="218"/>
    </location>
</feature>
<feature type="disulfide bond" evidence="1">
    <location>
        <begin position="151"/>
        <end position="236"/>
    </location>
</feature>
<evidence type="ECO:0000256" key="2">
    <source>
        <dbReference type="SAM" id="SignalP"/>
    </source>
</evidence>
<dbReference type="OrthoDB" id="430315at2759"/>
<dbReference type="PANTHER" id="PTHR31048">
    <property type="entry name" value="OS03G0233200 PROTEIN"/>
    <property type="match status" value="1"/>
</dbReference>
<dbReference type="PIRSF" id="PIRSF002703">
    <property type="entry name" value="Thaumatin"/>
    <property type="match status" value="1"/>
</dbReference>
<dbReference type="InterPro" id="IPR037176">
    <property type="entry name" value="Osmotin/thaumatin-like_sf"/>
</dbReference>
<gene>
    <name evidence="3" type="primary">TLP_2</name>
    <name evidence="3" type="ORF">Bhyg_08365</name>
</gene>